<sequence length="275" mass="31664">MQKKLNLFFMIIIITTSFFAGCLTNEQNSEEEQENPSRLYRWVQVVGPTASMRFGLTEDTAIEYWTYEEKPKGIVFCEDLYAVVPESTDYVTTVGSHQWEFYGRKNGTVEVDFKLLSLSDNSIKEQFVAQLDVDENDNDVKIISVHQLKAPDTPLETELTIKENKTIDIMFQEYSNPNNKWVVEEGAPPSGYTPEGILKMVGEEINSSQNSDLNIHKWEFEGEKTGYVRLIYKAEASDGTRADEVIYDLYVNEDMTVELAWARYNLYIYDVNLNS</sequence>
<evidence type="ECO:0000313" key="1">
    <source>
        <dbReference type="EMBL" id="TDQ71164.1"/>
    </source>
</evidence>
<name>A0A484F675_9EURY</name>
<reference evidence="1 2" key="1">
    <citation type="submission" date="2019-03" db="EMBL/GenBank/DDBJ databases">
        <title>Genomic Encyclopedia of Type Strains, Phase IV (KMG-IV): sequencing the most valuable type-strain genomes for metagenomic binning, comparative biology and taxonomic classification.</title>
        <authorList>
            <person name="Goeker M."/>
        </authorList>
    </citation>
    <scope>NUCLEOTIDE SEQUENCE [LARGE SCALE GENOMIC DNA]</scope>
    <source>
        <strain evidence="1 2">DSM 13328</strain>
    </source>
</reference>
<evidence type="ECO:0000313" key="2">
    <source>
        <dbReference type="Proteomes" id="UP000294855"/>
    </source>
</evidence>
<keyword evidence="2" id="KW-1185">Reference proteome</keyword>
<dbReference type="EMBL" id="SNYS01000005">
    <property type="protein sequence ID" value="TDQ71164.1"/>
    <property type="molecule type" value="Genomic_DNA"/>
</dbReference>
<gene>
    <name evidence="1" type="ORF">C7391_0268</name>
</gene>
<proteinExistence type="predicted"/>
<protein>
    <submittedName>
        <fullName evidence="1">Uncharacterized protein</fullName>
    </submittedName>
</protein>
<organism evidence="1 2">
    <name type="scientific">Methanimicrococcus blatticola</name>
    <dbReference type="NCBI Taxonomy" id="91560"/>
    <lineage>
        <taxon>Archaea</taxon>
        <taxon>Methanobacteriati</taxon>
        <taxon>Methanobacteriota</taxon>
        <taxon>Stenosarchaea group</taxon>
        <taxon>Methanomicrobia</taxon>
        <taxon>Methanosarcinales</taxon>
        <taxon>Methanosarcinaceae</taxon>
        <taxon>Methanimicrococcus</taxon>
    </lineage>
</organism>
<accession>A0A484F675</accession>
<comment type="caution">
    <text evidence="1">The sequence shown here is derived from an EMBL/GenBank/DDBJ whole genome shotgun (WGS) entry which is preliminary data.</text>
</comment>
<dbReference type="AlphaFoldDB" id="A0A484F675"/>
<dbReference type="RefSeq" id="WP_133516739.1">
    <property type="nucleotide sequence ID" value="NZ_JAHDUW010000001.1"/>
</dbReference>
<dbReference type="Proteomes" id="UP000294855">
    <property type="component" value="Unassembled WGS sequence"/>
</dbReference>
<dbReference type="PROSITE" id="PS51257">
    <property type="entry name" value="PROKAR_LIPOPROTEIN"/>
    <property type="match status" value="1"/>
</dbReference>